<accession>A0A840EXS4</accession>
<sequence>MPFESVEQFGDVRGVAADHGDTDARATMQVAMIGLGDRHVVSATDLGDDRADDRSLLLEGVDVAEQEIEF</sequence>
<proteinExistence type="predicted"/>
<name>A0A840EXS4_9ACTN</name>
<evidence type="ECO:0000313" key="2">
    <source>
        <dbReference type="Proteomes" id="UP000551501"/>
    </source>
</evidence>
<gene>
    <name evidence="1" type="ORF">BKA16_003004</name>
</gene>
<comment type="caution">
    <text evidence="1">The sequence shown here is derived from an EMBL/GenBank/DDBJ whole genome shotgun (WGS) entry which is preliminary data.</text>
</comment>
<dbReference type="Proteomes" id="UP000551501">
    <property type="component" value="Unassembled WGS sequence"/>
</dbReference>
<reference evidence="1 2" key="1">
    <citation type="submission" date="2020-08" db="EMBL/GenBank/DDBJ databases">
        <title>Sequencing the genomes of 1000 actinobacteria strains.</title>
        <authorList>
            <person name="Klenk H.-P."/>
        </authorList>
    </citation>
    <scope>NUCLEOTIDE SEQUENCE [LARGE SCALE GENOMIC DNA]</scope>
    <source>
        <strain evidence="1 2">DSM 45298</strain>
    </source>
</reference>
<evidence type="ECO:0000313" key="1">
    <source>
        <dbReference type="EMBL" id="MBB4136452.1"/>
    </source>
</evidence>
<protein>
    <submittedName>
        <fullName evidence="1">Uncharacterized protein</fullName>
    </submittedName>
</protein>
<dbReference type="AlphaFoldDB" id="A0A840EXS4"/>
<keyword evidence="2" id="KW-1185">Reference proteome</keyword>
<organism evidence="1 2">
    <name type="scientific">Gordonia humi</name>
    <dbReference type="NCBI Taxonomy" id="686429"/>
    <lineage>
        <taxon>Bacteria</taxon>
        <taxon>Bacillati</taxon>
        <taxon>Actinomycetota</taxon>
        <taxon>Actinomycetes</taxon>
        <taxon>Mycobacteriales</taxon>
        <taxon>Gordoniaceae</taxon>
        <taxon>Gordonia</taxon>
    </lineage>
</organism>
<dbReference type="EMBL" id="JACIFP010000001">
    <property type="protein sequence ID" value="MBB4136452.1"/>
    <property type="molecule type" value="Genomic_DNA"/>
</dbReference>